<feature type="transmembrane region" description="Helical" evidence="1">
    <location>
        <begin position="170"/>
        <end position="191"/>
    </location>
</feature>
<feature type="transmembrane region" description="Helical" evidence="1">
    <location>
        <begin position="317"/>
        <end position="335"/>
    </location>
</feature>
<dbReference type="EMBL" id="BARU01001160">
    <property type="protein sequence ID" value="GAH29800.1"/>
    <property type="molecule type" value="Genomic_DNA"/>
</dbReference>
<sequence length="505" mass="58535">DFEVAFILGWILFGIGLFMCIKITIMKIPKPHIVSFYLEKYFEVNEKPEKSIRFYSFALSRLIASLLLLIMGFVGLFILTGGLSHHSAPFGQAIVLGGPSYFYTVGLFPSLFGIGLLLYVMISSFRGVFSNYKNNLYFHEFRPTSPWTTKILKKDIEALRYQNNQLGPKLIWVVLLMPFIVLSFIEGFYLINMYAIPRLENPIQGILLIFSAIMECFALFFLVLTPQHYFEIATKDDLYEMWFEPEKSKIRLKEIDPITEDISEVFECSMKKEEISEFMKNNQISTTHRSYTNLILGIFFIATSIVMWNFFILFGTLYWWFAIIFGSILIIRAISQDFSDVNGDLIECNDSDKILKFQRKFRYKFLKIRTYKPTELKLAKQFRKLDFFDVAAIPGLLFFISLQITQSWALATSTILILDSVISTVFMVVVCFLIFIYLCVPLDQVKFKTSTINYYIPVTLKSREKFNFKAVLSKSLKKTFLLRLLFIVIMIVATIIGTSIYLASS</sequence>
<keyword evidence="1" id="KW-0472">Membrane</keyword>
<feature type="transmembrane region" description="Helical" evidence="1">
    <location>
        <begin position="387"/>
        <end position="409"/>
    </location>
</feature>
<evidence type="ECO:0000256" key="1">
    <source>
        <dbReference type="SAM" id="Phobius"/>
    </source>
</evidence>
<accession>X1FB63</accession>
<feature type="non-terminal residue" evidence="2">
    <location>
        <position position="1"/>
    </location>
</feature>
<feature type="transmembrane region" description="Helical" evidence="1">
    <location>
        <begin position="291"/>
        <end position="311"/>
    </location>
</feature>
<feature type="transmembrane region" description="Helical" evidence="1">
    <location>
        <begin position="101"/>
        <end position="122"/>
    </location>
</feature>
<feature type="transmembrane region" description="Helical" evidence="1">
    <location>
        <begin position="62"/>
        <end position="81"/>
    </location>
</feature>
<comment type="caution">
    <text evidence="2">The sequence shown here is derived from an EMBL/GenBank/DDBJ whole genome shotgun (WGS) entry which is preliminary data.</text>
</comment>
<name>X1FB63_9ZZZZ</name>
<gene>
    <name evidence="2" type="ORF">S03H2_03204</name>
</gene>
<organism evidence="2">
    <name type="scientific">marine sediment metagenome</name>
    <dbReference type="NCBI Taxonomy" id="412755"/>
    <lineage>
        <taxon>unclassified sequences</taxon>
        <taxon>metagenomes</taxon>
        <taxon>ecological metagenomes</taxon>
    </lineage>
</organism>
<feature type="non-terminal residue" evidence="2">
    <location>
        <position position="505"/>
    </location>
</feature>
<reference evidence="2" key="1">
    <citation type="journal article" date="2014" name="Front. Microbiol.">
        <title>High frequency of phylogenetically diverse reductive dehalogenase-homologous genes in deep subseafloor sedimentary metagenomes.</title>
        <authorList>
            <person name="Kawai M."/>
            <person name="Futagami T."/>
            <person name="Toyoda A."/>
            <person name="Takaki Y."/>
            <person name="Nishi S."/>
            <person name="Hori S."/>
            <person name="Arai W."/>
            <person name="Tsubouchi T."/>
            <person name="Morono Y."/>
            <person name="Uchiyama I."/>
            <person name="Ito T."/>
            <person name="Fujiyama A."/>
            <person name="Inagaki F."/>
            <person name="Takami H."/>
        </authorList>
    </citation>
    <scope>NUCLEOTIDE SEQUENCE</scope>
    <source>
        <strain evidence="2">Expedition CK06-06</strain>
    </source>
</reference>
<dbReference type="AlphaFoldDB" id="X1FB63"/>
<protein>
    <submittedName>
        <fullName evidence="2">Uncharacterized protein</fullName>
    </submittedName>
</protein>
<evidence type="ECO:0000313" key="2">
    <source>
        <dbReference type="EMBL" id="GAH29800.1"/>
    </source>
</evidence>
<feature type="transmembrane region" description="Helical" evidence="1">
    <location>
        <begin position="6"/>
        <end position="25"/>
    </location>
</feature>
<keyword evidence="1" id="KW-1133">Transmembrane helix</keyword>
<keyword evidence="1" id="KW-0812">Transmembrane</keyword>
<feature type="transmembrane region" description="Helical" evidence="1">
    <location>
        <begin position="203"/>
        <end position="225"/>
    </location>
</feature>
<feature type="transmembrane region" description="Helical" evidence="1">
    <location>
        <begin position="415"/>
        <end position="440"/>
    </location>
</feature>
<proteinExistence type="predicted"/>
<feature type="transmembrane region" description="Helical" evidence="1">
    <location>
        <begin position="480"/>
        <end position="503"/>
    </location>
</feature>